<dbReference type="EMBL" id="JBEVYD010000012">
    <property type="protein sequence ID" value="KAL3229127.1"/>
    <property type="molecule type" value="Genomic_DNA"/>
</dbReference>
<protein>
    <recommendedName>
        <fullName evidence="3">Histidine protein methyltransferase 1</fullName>
    </recommendedName>
</protein>
<keyword evidence="2" id="KW-1185">Reference proteome</keyword>
<dbReference type="InterPro" id="IPR029063">
    <property type="entry name" value="SAM-dependent_MTases_sf"/>
</dbReference>
<organism evidence="1 2">
    <name type="scientific">Nakaseomyces bracarensis</name>
    <dbReference type="NCBI Taxonomy" id="273131"/>
    <lineage>
        <taxon>Eukaryota</taxon>
        <taxon>Fungi</taxon>
        <taxon>Dikarya</taxon>
        <taxon>Ascomycota</taxon>
        <taxon>Saccharomycotina</taxon>
        <taxon>Saccharomycetes</taxon>
        <taxon>Saccharomycetales</taxon>
        <taxon>Saccharomycetaceae</taxon>
        <taxon>Nakaseomyces</taxon>
    </lineage>
</organism>
<reference evidence="1 2" key="1">
    <citation type="submission" date="2024-05" db="EMBL/GenBank/DDBJ databases">
        <title>Long read based assembly of the Candida bracarensis genome reveals expanded adhesin content.</title>
        <authorList>
            <person name="Marcet-Houben M."/>
            <person name="Ksiezopolska E."/>
            <person name="Gabaldon T."/>
        </authorList>
    </citation>
    <scope>NUCLEOTIDE SEQUENCE [LARGE SCALE GENOMIC DNA]</scope>
    <source>
        <strain evidence="1 2">CBM6</strain>
    </source>
</reference>
<proteinExistence type="predicted"/>
<accession>A0ABR4NMS8</accession>
<evidence type="ECO:0008006" key="3">
    <source>
        <dbReference type="Google" id="ProtNLM"/>
    </source>
</evidence>
<comment type="caution">
    <text evidence="1">The sequence shown here is derived from an EMBL/GenBank/DDBJ whole genome shotgun (WGS) entry which is preliminary data.</text>
</comment>
<dbReference type="Gene3D" id="3.40.50.150">
    <property type="entry name" value="Vaccinia Virus protein VP39"/>
    <property type="match status" value="1"/>
</dbReference>
<sequence length="373" mass="41821">MSFSFGFTSENFSDDELQDDSITGIGEVVTASPIPFVNPLDEERLLASDVFQPQLLGFEDVVKSLKDVRLTFETVPVLEGHVQVYRRELFDVKHQLMSESDVNGNVATKNDDMLEILLGDTAEDVRKNVYEGGLKSWECSLDLIELITKFENEYSTSQIFDMGCGTALPSSFVFGKYLESGSTDGLNMILSDYNSSVLQLVTVPNLIITWAKKVLSEAEWEQLQRATDENIQVTDDELQLSTALLEAFVTDISRRNIKINLISGSWGRKFSNLIETLIQPGFPLLALSSETIYQPENLPVVAETILALYESQNGRNTKVLVAAKDIYFGVGGSIIEFENYLQKRIQELKSRISYNTFKVNSNLKRSIISVKTD</sequence>
<gene>
    <name evidence="1" type="ORF">RNJ44_02214</name>
</gene>
<evidence type="ECO:0000313" key="2">
    <source>
        <dbReference type="Proteomes" id="UP001623330"/>
    </source>
</evidence>
<dbReference type="Proteomes" id="UP001623330">
    <property type="component" value="Unassembled WGS sequence"/>
</dbReference>
<evidence type="ECO:0000313" key="1">
    <source>
        <dbReference type="EMBL" id="KAL3229127.1"/>
    </source>
</evidence>
<name>A0ABR4NMS8_9SACH</name>